<reference evidence="8" key="2">
    <citation type="journal article" date="2007" name="PLoS Biol.">
        <title>Survey sequencing and comparative analysis of the elephant shark (Callorhinchus milii) genome.</title>
        <authorList>
            <person name="Venkatesh B."/>
            <person name="Kirkness E.F."/>
            <person name="Loh Y.H."/>
            <person name="Halpern A.L."/>
            <person name="Lee A.P."/>
            <person name="Johnson J."/>
            <person name="Dandona N."/>
            <person name="Viswanathan L.D."/>
            <person name="Tay A."/>
            <person name="Venter J.C."/>
            <person name="Strausberg R.L."/>
            <person name="Brenner S."/>
        </authorList>
    </citation>
    <scope>NUCLEOTIDE SEQUENCE [LARGE SCALE GENOMIC DNA]</scope>
</reference>
<dbReference type="InterPro" id="IPR036772">
    <property type="entry name" value="SRCR-like_dom_sf"/>
</dbReference>
<dbReference type="SUPFAM" id="SSF56487">
    <property type="entry name" value="SRCR-like"/>
    <property type="match status" value="1"/>
</dbReference>
<dbReference type="PRINTS" id="PR00258">
    <property type="entry name" value="SPERACTRCPTR"/>
</dbReference>
<comment type="caution">
    <text evidence="4">Lacks conserved residue(s) required for the propagation of feature annotation.</text>
</comment>
<dbReference type="Proteomes" id="UP000314986">
    <property type="component" value="Unassembled WGS sequence"/>
</dbReference>
<dbReference type="OMA" id="WACANYS"/>
<name>A0A4W3GPT5_CALMI</name>
<dbReference type="GeneTree" id="ENSGT00940000163299"/>
<dbReference type="GO" id="GO:0016020">
    <property type="term" value="C:membrane"/>
    <property type="evidence" value="ECO:0007669"/>
    <property type="project" value="InterPro"/>
</dbReference>
<dbReference type="Ensembl" id="ENSCMIT00000000149.1">
    <property type="protein sequence ID" value="ENSCMIP00000000124.1"/>
    <property type="gene ID" value="ENSCMIG00000000102.1"/>
</dbReference>
<evidence type="ECO:0000256" key="5">
    <source>
        <dbReference type="SAM" id="MobiDB-lite"/>
    </source>
</evidence>
<accession>A0A4W3GPT5</accession>
<feature type="disulfide bond" evidence="4">
    <location>
        <begin position="99"/>
        <end position="109"/>
    </location>
</feature>
<dbReference type="SMART" id="SM00202">
    <property type="entry name" value="SR"/>
    <property type="match status" value="1"/>
</dbReference>
<evidence type="ECO:0000256" key="3">
    <source>
        <dbReference type="ARBA" id="ARBA00023157"/>
    </source>
</evidence>
<keyword evidence="8" id="KW-1185">Reference proteome</keyword>
<reference evidence="8" key="1">
    <citation type="journal article" date="2006" name="Science">
        <title>Ancient noncoding elements conserved in the human genome.</title>
        <authorList>
            <person name="Venkatesh B."/>
            <person name="Kirkness E.F."/>
            <person name="Loh Y.H."/>
            <person name="Halpern A.L."/>
            <person name="Lee A.P."/>
            <person name="Johnson J."/>
            <person name="Dandona N."/>
            <person name="Viswanathan L.D."/>
            <person name="Tay A."/>
            <person name="Venter J.C."/>
            <person name="Strausberg R.L."/>
            <person name="Brenner S."/>
        </authorList>
    </citation>
    <scope>NUCLEOTIDE SEQUENCE [LARGE SCALE GENOMIC DNA]</scope>
</reference>
<evidence type="ECO:0000256" key="4">
    <source>
        <dbReference type="PROSITE-ProRule" id="PRU00196"/>
    </source>
</evidence>
<feature type="domain" description="SRCR" evidence="6">
    <location>
        <begin position="23"/>
        <end position="130"/>
    </location>
</feature>
<keyword evidence="3 4" id="KW-1015">Disulfide bond</keyword>
<reference evidence="7" key="4">
    <citation type="submission" date="2025-08" db="UniProtKB">
        <authorList>
            <consortium name="Ensembl"/>
        </authorList>
    </citation>
    <scope>IDENTIFICATION</scope>
</reference>
<dbReference type="PROSITE" id="PS50287">
    <property type="entry name" value="SRCR_2"/>
    <property type="match status" value="1"/>
</dbReference>
<reference evidence="8" key="3">
    <citation type="journal article" date="2014" name="Nature">
        <title>Elephant shark genome provides unique insights into gnathostome evolution.</title>
        <authorList>
            <consortium name="International Elephant Shark Genome Sequencing Consortium"/>
            <person name="Venkatesh B."/>
            <person name="Lee A.P."/>
            <person name="Ravi V."/>
            <person name="Maurya A.K."/>
            <person name="Lian M.M."/>
            <person name="Swann J.B."/>
            <person name="Ohta Y."/>
            <person name="Flajnik M.F."/>
            <person name="Sutoh Y."/>
            <person name="Kasahara M."/>
            <person name="Hoon S."/>
            <person name="Gangu V."/>
            <person name="Roy S.W."/>
            <person name="Irimia M."/>
            <person name="Korzh V."/>
            <person name="Kondrychyn I."/>
            <person name="Lim Z.W."/>
            <person name="Tay B.H."/>
            <person name="Tohari S."/>
            <person name="Kong K.W."/>
            <person name="Ho S."/>
            <person name="Lorente-Galdos B."/>
            <person name="Quilez J."/>
            <person name="Marques-Bonet T."/>
            <person name="Raney B.J."/>
            <person name="Ingham P.W."/>
            <person name="Tay A."/>
            <person name="Hillier L.W."/>
            <person name="Minx P."/>
            <person name="Boehm T."/>
            <person name="Wilson R.K."/>
            <person name="Brenner S."/>
            <person name="Warren W.C."/>
        </authorList>
    </citation>
    <scope>NUCLEOTIDE SEQUENCE [LARGE SCALE GENOMIC DNA]</scope>
</reference>
<keyword evidence="1" id="KW-0732">Signal</keyword>
<dbReference type="PANTHER" id="PTHR19331">
    <property type="entry name" value="SCAVENGER RECEPTOR DOMAIN-CONTAINING"/>
    <property type="match status" value="1"/>
</dbReference>
<evidence type="ECO:0000313" key="7">
    <source>
        <dbReference type="Ensembl" id="ENSCMIP00000000124.1"/>
    </source>
</evidence>
<protein>
    <recommendedName>
        <fullName evidence="6">SRCR domain-containing protein</fullName>
    </recommendedName>
</protein>
<keyword evidence="2" id="KW-0677">Repeat</keyword>
<organism evidence="7 8">
    <name type="scientific">Callorhinchus milii</name>
    <name type="common">Ghost shark</name>
    <dbReference type="NCBI Taxonomy" id="7868"/>
    <lineage>
        <taxon>Eukaryota</taxon>
        <taxon>Metazoa</taxon>
        <taxon>Chordata</taxon>
        <taxon>Craniata</taxon>
        <taxon>Vertebrata</taxon>
        <taxon>Chondrichthyes</taxon>
        <taxon>Holocephali</taxon>
        <taxon>Chimaeriformes</taxon>
        <taxon>Callorhinchidae</taxon>
        <taxon>Callorhinchus</taxon>
    </lineage>
</organism>
<evidence type="ECO:0000256" key="1">
    <source>
        <dbReference type="ARBA" id="ARBA00022729"/>
    </source>
</evidence>
<feature type="region of interest" description="Disordered" evidence="5">
    <location>
        <begin position="153"/>
        <end position="178"/>
    </location>
</feature>
<dbReference type="FunFam" id="3.10.250.10:FF:000002">
    <property type="entry name" value="Scavenger receptor cysteine-rich type 1 protein M130"/>
    <property type="match status" value="1"/>
</dbReference>
<dbReference type="Pfam" id="PF00530">
    <property type="entry name" value="SRCR"/>
    <property type="match status" value="1"/>
</dbReference>
<reference evidence="7" key="5">
    <citation type="submission" date="2025-09" db="UniProtKB">
        <authorList>
            <consortium name="Ensembl"/>
        </authorList>
    </citation>
    <scope>IDENTIFICATION</scope>
</reference>
<evidence type="ECO:0000256" key="2">
    <source>
        <dbReference type="ARBA" id="ARBA00022737"/>
    </source>
</evidence>
<evidence type="ECO:0000259" key="6">
    <source>
        <dbReference type="PROSITE" id="PS50287"/>
    </source>
</evidence>
<dbReference type="PANTHER" id="PTHR19331:SF487">
    <property type="entry name" value="SOLUBLE SCAVENGER RECEPTOR CYSTEINE-RICH DOMAIN-CONTAINING PROTEIN SSC5D"/>
    <property type="match status" value="1"/>
</dbReference>
<dbReference type="InterPro" id="IPR001190">
    <property type="entry name" value="SRCR"/>
</dbReference>
<dbReference type="InParanoid" id="A0A4W3GPT5"/>
<dbReference type="Gene3D" id="3.10.250.10">
    <property type="entry name" value="SRCR-like domain"/>
    <property type="match status" value="1"/>
</dbReference>
<dbReference type="AlphaFoldDB" id="A0A4W3GPT5"/>
<evidence type="ECO:0000313" key="8">
    <source>
        <dbReference type="Proteomes" id="UP000314986"/>
    </source>
</evidence>
<sequence length="178" mass="19183">FGWRYVLGEWSMFCGVGGVMWDVRLVNGSSPCAGRVEVYHDGQWGTVYGYSYYGYDLTWDMKAAAVVCKALGCGAALLAPGDAHFGRGSGSISTYGVQCKGSERALRDCPSGTWGHYSWSHSSDAGVIIVKSGCDLSRPWACANYSAKEGRNKGAQNGVNTGKVKHSWDLTGTSSKWR</sequence>
<proteinExistence type="predicted"/>